<evidence type="ECO:0000256" key="1">
    <source>
        <dbReference type="SAM" id="Phobius"/>
    </source>
</evidence>
<dbReference type="Proteomes" id="UP000001449">
    <property type="component" value="Chromosome 3"/>
</dbReference>
<dbReference type="KEGG" id="tps:THAPSDRAFT_21726"/>
<keyword evidence="3" id="KW-1185">Reference proteome</keyword>
<sequence>MASETDYKEGAFADEQPTDIPVKVHIIAPGTLPEGYVFEAEVGPLGNKRTISVEVPSGGVVEGQVFLVPLPEDFAIGEPKVNVPTGQWKDGVFDLFKAGPFHPSLWCACCCTQIGMGQVMQRMRLNWLGEVSHDAATKNTFKVVLALLLSYTVFSIALEIAEGSMNYMDIPAWIPAMKFLGGVTFTIWSIFALMKTRENMRAKYSIPEEKCIGCEDVCCSMWCSCCVVAQMARHTGEYETYKGSACSETGMAGNAPSIV</sequence>
<keyword evidence="1" id="KW-1133">Transmembrane helix</keyword>
<dbReference type="InterPro" id="IPR006461">
    <property type="entry name" value="PLAC_motif_containing"/>
</dbReference>
<dbReference type="EMBL" id="CM000640">
    <property type="protein sequence ID" value="EED94237.1"/>
    <property type="molecule type" value="Genomic_DNA"/>
</dbReference>
<keyword evidence="1" id="KW-0472">Membrane</keyword>
<proteinExistence type="predicted"/>
<dbReference type="RefSeq" id="XP_002288801.1">
    <property type="nucleotide sequence ID" value="XM_002288765.1"/>
</dbReference>
<evidence type="ECO:0000313" key="3">
    <source>
        <dbReference type="Proteomes" id="UP000001449"/>
    </source>
</evidence>
<dbReference type="GeneID" id="7448718"/>
<evidence type="ECO:0000313" key="2">
    <source>
        <dbReference type="EMBL" id="EED94237.1"/>
    </source>
</evidence>
<dbReference type="HOGENOM" id="CLU_065488_0_0_1"/>
<dbReference type="Pfam" id="PF04749">
    <property type="entry name" value="PLAC8"/>
    <property type="match status" value="1"/>
</dbReference>
<feature type="transmembrane region" description="Helical" evidence="1">
    <location>
        <begin position="173"/>
        <end position="194"/>
    </location>
</feature>
<dbReference type="OMA" id="HTGEYET"/>
<dbReference type="eggNOG" id="ENOG502TM06">
    <property type="taxonomic scope" value="Eukaryota"/>
</dbReference>
<keyword evidence="1" id="KW-0812">Transmembrane</keyword>
<dbReference type="InParanoid" id="B8BXM8"/>
<protein>
    <submittedName>
        <fullName evidence="2">Uncharacterized protein</fullName>
    </submittedName>
</protein>
<reference evidence="2 3" key="1">
    <citation type="journal article" date="2004" name="Science">
        <title>The genome of the diatom Thalassiosira pseudonana: ecology, evolution, and metabolism.</title>
        <authorList>
            <person name="Armbrust E.V."/>
            <person name="Berges J.A."/>
            <person name="Bowler C."/>
            <person name="Green B.R."/>
            <person name="Martinez D."/>
            <person name="Putnam N.H."/>
            <person name="Zhou S."/>
            <person name="Allen A.E."/>
            <person name="Apt K.E."/>
            <person name="Bechner M."/>
            <person name="Brzezinski M.A."/>
            <person name="Chaal B.K."/>
            <person name="Chiovitti A."/>
            <person name="Davis A.K."/>
            <person name="Demarest M.S."/>
            <person name="Detter J.C."/>
            <person name="Glavina T."/>
            <person name="Goodstein D."/>
            <person name="Hadi M.Z."/>
            <person name="Hellsten U."/>
            <person name="Hildebrand M."/>
            <person name="Jenkins B.D."/>
            <person name="Jurka J."/>
            <person name="Kapitonov V.V."/>
            <person name="Kroger N."/>
            <person name="Lau W.W."/>
            <person name="Lane T.W."/>
            <person name="Larimer F.W."/>
            <person name="Lippmeier J.C."/>
            <person name="Lucas S."/>
            <person name="Medina M."/>
            <person name="Montsant A."/>
            <person name="Obornik M."/>
            <person name="Parker M.S."/>
            <person name="Palenik B."/>
            <person name="Pazour G.J."/>
            <person name="Richardson P.M."/>
            <person name="Rynearson T.A."/>
            <person name="Saito M.A."/>
            <person name="Schwartz D.C."/>
            <person name="Thamatrakoln K."/>
            <person name="Valentin K."/>
            <person name="Vardi A."/>
            <person name="Wilkerson F.P."/>
            <person name="Rokhsar D.S."/>
        </authorList>
    </citation>
    <scope>NUCLEOTIDE SEQUENCE [LARGE SCALE GENOMIC DNA]</scope>
    <source>
        <strain evidence="2 3">CCMP1335</strain>
    </source>
</reference>
<accession>B8BXM8</accession>
<dbReference type="AlphaFoldDB" id="B8BXM8"/>
<feature type="transmembrane region" description="Helical" evidence="1">
    <location>
        <begin position="143"/>
        <end position="161"/>
    </location>
</feature>
<organism evidence="2 3">
    <name type="scientific">Thalassiosira pseudonana</name>
    <name type="common">Marine diatom</name>
    <name type="synonym">Cyclotella nana</name>
    <dbReference type="NCBI Taxonomy" id="35128"/>
    <lineage>
        <taxon>Eukaryota</taxon>
        <taxon>Sar</taxon>
        <taxon>Stramenopiles</taxon>
        <taxon>Ochrophyta</taxon>
        <taxon>Bacillariophyta</taxon>
        <taxon>Coscinodiscophyceae</taxon>
        <taxon>Thalassiosirophycidae</taxon>
        <taxon>Thalassiosirales</taxon>
        <taxon>Thalassiosiraceae</taxon>
        <taxon>Thalassiosira</taxon>
    </lineage>
</organism>
<gene>
    <name evidence="2" type="ORF">THAPSDRAFT_21726</name>
</gene>
<name>B8BXM8_THAPS</name>
<dbReference type="PANTHER" id="PTHR15907">
    <property type="entry name" value="DUF614 FAMILY PROTEIN-RELATED"/>
    <property type="match status" value="1"/>
</dbReference>
<dbReference type="NCBIfam" id="TIGR01571">
    <property type="entry name" value="A_thal_Cys_rich"/>
    <property type="match status" value="1"/>
</dbReference>
<dbReference type="PaxDb" id="35128-Thaps21726"/>
<reference evidence="2 3" key="2">
    <citation type="journal article" date="2008" name="Nature">
        <title>The Phaeodactylum genome reveals the evolutionary history of diatom genomes.</title>
        <authorList>
            <person name="Bowler C."/>
            <person name="Allen A.E."/>
            <person name="Badger J.H."/>
            <person name="Grimwood J."/>
            <person name="Jabbari K."/>
            <person name="Kuo A."/>
            <person name="Maheswari U."/>
            <person name="Martens C."/>
            <person name="Maumus F."/>
            <person name="Otillar R.P."/>
            <person name="Rayko E."/>
            <person name="Salamov A."/>
            <person name="Vandepoele K."/>
            <person name="Beszteri B."/>
            <person name="Gruber A."/>
            <person name="Heijde M."/>
            <person name="Katinka M."/>
            <person name="Mock T."/>
            <person name="Valentin K."/>
            <person name="Verret F."/>
            <person name="Berges J.A."/>
            <person name="Brownlee C."/>
            <person name="Cadoret J.P."/>
            <person name="Chiovitti A."/>
            <person name="Choi C.J."/>
            <person name="Coesel S."/>
            <person name="De Martino A."/>
            <person name="Detter J.C."/>
            <person name="Durkin C."/>
            <person name="Falciatore A."/>
            <person name="Fournet J."/>
            <person name="Haruta M."/>
            <person name="Huysman M.J."/>
            <person name="Jenkins B.D."/>
            <person name="Jiroutova K."/>
            <person name="Jorgensen R.E."/>
            <person name="Joubert Y."/>
            <person name="Kaplan A."/>
            <person name="Kroger N."/>
            <person name="Kroth P.G."/>
            <person name="La Roche J."/>
            <person name="Lindquist E."/>
            <person name="Lommer M."/>
            <person name="Martin-Jezequel V."/>
            <person name="Lopez P.J."/>
            <person name="Lucas S."/>
            <person name="Mangogna M."/>
            <person name="McGinnis K."/>
            <person name="Medlin L.K."/>
            <person name="Montsant A."/>
            <person name="Oudot-Le Secq M.P."/>
            <person name="Napoli C."/>
            <person name="Obornik M."/>
            <person name="Parker M.S."/>
            <person name="Petit J.L."/>
            <person name="Porcel B.M."/>
            <person name="Poulsen N."/>
            <person name="Robison M."/>
            <person name="Rychlewski L."/>
            <person name="Rynearson T.A."/>
            <person name="Schmutz J."/>
            <person name="Shapiro H."/>
            <person name="Siaut M."/>
            <person name="Stanley M."/>
            <person name="Sussman M.R."/>
            <person name="Taylor A.R."/>
            <person name="Vardi A."/>
            <person name="von Dassow P."/>
            <person name="Vyverman W."/>
            <person name="Willis A."/>
            <person name="Wyrwicz L.S."/>
            <person name="Rokhsar D.S."/>
            <person name="Weissenbach J."/>
            <person name="Armbrust E.V."/>
            <person name="Green B.R."/>
            <person name="Van de Peer Y."/>
            <person name="Grigoriev I.V."/>
        </authorList>
    </citation>
    <scope>NUCLEOTIDE SEQUENCE [LARGE SCALE GENOMIC DNA]</scope>
    <source>
        <strain evidence="2 3">CCMP1335</strain>
    </source>
</reference>